<reference evidence="2 3" key="1">
    <citation type="journal article" date="2021" name="Commun. Biol.">
        <title>The genome of Shorea leprosula (Dipterocarpaceae) highlights the ecological relevance of drought in aseasonal tropical rainforests.</title>
        <authorList>
            <person name="Ng K.K.S."/>
            <person name="Kobayashi M.J."/>
            <person name="Fawcett J.A."/>
            <person name="Hatakeyama M."/>
            <person name="Paape T."/>
            <person name="Ng C.H."/>
            <person name="Ang C.C."/>
            <person name="Tnah L.H."/>
            <person name="Lee C.T."/>
            <person name="Nishiyama T."/>
            <person name="Sese J."/>
            <person name="O'Brien M.J."/>
            <person name="Copetti D."/>
            <person name="Mohd Noor M.I."/>
            <person name="Ong R.C."/>
            <person name="Putra M."/>
            <person name="Sireger I.Z."/>
            <person name="Indrioko S."/>
            <person name="Kosugi Y."/>
            <person name="Izuno A."/>
            <person name="Isagi Y."/>
            <person name="Lee S.L."/>
            <person name="Shimizu K.K."/>
        </authorList>
    </citation>
    <scope>NUCLEOTIDE SEQUENCE [LARGE SCALE GENOMIC DNA]</scope>
    <source>
        <strain evidence="2">214</strain>
    </source>
</reference>
<evidence type="ECO:0000256" key="1">
    <source>
        <dbReference type="SAM" id="Phobius"/>
    </source>
</evidence>
<feature type="transmembrane region" description="Helical" evidence="1">
    <location>
        <begin position="133"/>
        <end position="151"/>
    </location>
</feature>
<dbReference type="EMBL" id="BPVZ01000060">
    <property type="protein sequence ID" value="GKV22508.1"/>
    <property type="molecule type" value="Genomic_DNA"/>
</dbReference>
<dbReference type="Proteomes" id="UP001054252">
    <property type="component" value="Unassembled WGS sequence"/>
</dbReference>
<name>A0AAV5KD60_9ROSI</name>
<dbReference type="AlphaFoldDB" id="A0AAV5KD60"/>
<evidence type="ECO:0000313" key="3">
    <source>
        <dbReference type="Proteomes" id="UP001054252"/>
    </source>
</evidence>
<keyword evidence="1" id="KW-0812">Transmembrane</keyword>
<feature type="transmembrane region" description="Helical" evidence="1">
    <location>
        <begin position="20"/>
        <end position="37"/>
    </location>
</feature>
<organism evidence="2 3">
    <name type="scientific">Rubroshorea leprosula</name>
    <dbReference type="NCBI Taxonomy" id="152421"/>
    <lineage>
        <taxon>Eukaryota</taxon>
        <taxon>Viridiplantae</taxon>
        <taxon>Streptophyta</taxon>
        <taxon>Embryophyta</taxon>
        <taxon>Tracheophyta</taxon>
        <taxon>Spermatophyta</taxon>
        <taxon>Magnoliopsida</taxon>
        <taxon>eudicotyledons</taxon>
        <taxon>Gunneridae</taxon>
        <taxon>Pentapetalae</taxon>
        <taxon>rosids</taxon>
        <taxon>malvids</taxon>
        <taxon>Malvales</taxon>
        <taxon>Dipterocarpaceae</taxon>
        <taxon>Rubroshorea</taxon>
    </lineage>
</organism>
<feature type="transmembrane region" description="Helical" evidence="1">
    <location>
        <begin position="208"/>
        <end position="226"/>
    </location>
</feature>
<feature type="transmembrane region" description="Helical" evidence="1">
    <location>
        <begin position="246"/>
        <end position="266"/>
    </location>
</feature>
<proteinExistence type="predicted"/>
<keyword evidence="3" id="KW-1185">Reference proteome</keyword>
<accession>A0AAV5KD60</accession>
<sequence length="285" mass="32512">MRTPSEALRTHLRESVENGSAILFAQITLFTAALLMWKTRSHAEHDSTRIKTVLSYQIISAVLVSNSRRLSRRGFIHRPCGFKVNSIANLFCLLLAIVSEKLYEKSLSNLCFTLSITVLFLILLVIVQPSTDLGFFGFLTGVIGSVAYNLFGHKFQTWIVVAICFPLLAFRCWLDKHWLEVEEYQSLLPAIGRRRRRSRRRRKSKSEIIEALTVMGFHLFWAYNLFRTNCRKIKGPPESICCTSSSIMGMPACVLIFILWFGLTLVPRVQSLFQTGTAESKKEEP</sequence>
<comment type="caution">
    <text evidence="2">The sequence shown here is derived from an EMBL/GenBank/DDBJ whole genome shotgun (WGS) entry which is preliminary data.</text>
</comment>
<keyword evidence="1" id="KW-1133">Transmembrane helix</keyword>
<evidence type="ECO:0000313" key="2">
    <source>
        <dbReference type="EMBL" id="GKV22508.1"/>
    </source>
</evidence>
<protein>
    <submittedName>
        <fullName evidence="2">Uncharacterized protein</fullName>
    </submittedName>
</protein>
<gene>
    <name evidence="2" type="ORF">SLEP1_g32373</name>
</gene>
<keyword evidence="1" id="KW-0472">Membrane</keyword>
<feature type="transmembrane region" description="Helical" evidence="1">
    <location>
        <begin position="106"/>
        <end position="126"/>
    </location>
</feature>